<name>A0A1I1NE31_9FLAO</name>
<dbReference type="Gene3D" id="3.40.50.1110">
    <property type="entry name" value="SGNH hydrolase"/>
    <property type="match status" value="1"/>
</dbReference>
<evidence type="ECO:0000256" key="2">
    <source>
        <dbReference type="ARBA" id="ARBA00005182"/>
    </source>
</evidence>
<comment type="pathway">
    <text evidence="2">Glycan biosynthesis; alginate biosynthesis.</text>
</comment>
<dbReference type="GO" id="GO:0042597">
    <property type="term" value="C:periplasmic space"/>
    <property type="evidence" value="ECO:0007669"/>
    <property type="project" value="UniProtKB-SubCell"/>
</dbReference>
<dbReference type="GO" id="GO:0016740">
    <property type="term" value="F:transferase activity"/>
    <property type="evidence" value="ECO:0007669"/>
    <property type="project" value="UniProtKB-KW"/>
</dbReference>
<dbReference type="Proteomes" id="UP000199439">
    <property type="component" value="Unassembled WGS sequence"/>
</dbReference>
<keyword evidence="8" id="KW-0378">Hydrolase</keyword>
<dbReference type="STRING" id="870482.SAMN04487987_102236"/>
<dbReference type="AlphaFoldDB" id="A0A1I1NE31"/>
<evidence type="ECO:0000313" key="8">
    <source>
        <dbReference type="EMBL" id="SFC95941.1"/>
    </source>
</evidence>
<dbReference type="UniPathway" id="UPA00286"/>
<dbReference type="OrthoDB" id="175771at2"/>
<evidence type="ECO:0000313" key="9">
    <source>
        <dbReference type="Proteomes" id="UP000199439"/>
    </source>
</evidence>
<keyword evidence="4" id="KW-0732">Signal</keyword>
<keyword evidence="3 8" id="KW-0808">Transferase</keyword>
<accession>A0A1I1NE31</accession>
<evidence type="ECO:0000256" key="6">
    <source>
        <dbReference type="ARBA" id="ARBA00022841"/>
    </source>
</evidence>
<gene>
    <name evidence="8" type="ORF">SAMN04487987_102236</name>
</gene>
<dbReference type="Pfam" id="PF16822">
    <property type="entry name" value="ALGX"/>
    <property type="match status" value="1"/>
</dbReference>
<evidence type="ECO:0000256" key="5">
    <source>
        <dbReference type="ARBA" id="ARBA00022764"/>
    </source>
</evidence>
<organism evidence="8 9">
    <name type="scientific">Algibacter pectinivorans</name>
    <dbReference type="NCBI Taxonomy" id="870482"/>
    <lineage>
        <taxon>Bacteria</taxon>
        <taxon>Pseudomonadati</taxon>
        <taxon>Bacteroidota</taxon>
        <taxon>Flavobacteriia</taxon>
        <taxon>Flavobacteriales</taxon>
        <taxon>Flavobacteriaceae</taxon>
        <taxon>Algibacter</taxon>
    </lineage>
</organism>
<sequence length="522" mass="60725">MKAIYHKITIVVFLLLIFVPFVFGIIQKDKKVSVEEKRELAVLPVLPNSIDSLGIYFNDFDKYYKDHYGFRDSFLKFYSNLKYSIYDSPSDNIVLGKDRWLFLNKGYGNPIEDFRDSNPMTTSEIENYASYIQTKSNWFRNKGIKYYFMICPNKHTIYSDKLPWYVIKRDSLSNYDRLIKHLKLNTTVQVIDVKGLLLKEKENAKMPLYSPLGTHWTALGANYAQYELAKTIQKDFPNKIDPKLYTLDRFYLENSNYDSSGGIIGKPDLQHAIPKIDLKACTNNVKKDKDGFQCDCNKNIKGLKALVYRDSYFIEMVPYLTNYFAHSNFVNGGIRMSALQKQLAKSKYDIVIESFVERYIEDKRGNNLEFSIDNNYIKEVFEKSTNTIFESKCFSGWWLQFQEKEGVTKTCDSIKFSENTTPITNLYLRKLEGLKGNKAIVYFEFNSTINTNFELFYSIIGESVNGWRYGEDKKITKSVHKGLNKLYIPLDIENLNDSMLFRLGGIGGTYTLKKVIVKKITK</sequence>
<keyword evidence="9" id="KW-1185">Reference proteome</keyword>
<dbReference type="InterPro" id="IPR036514">
    <property type="entry name" value="SGNH_hydro_sf"/>
</dbReference>
<dbReference type="RefSeq" id="WP_092849330.1">
    <property type="nucleotide sequence ID" value="NZ_FOMI01000002.1"/>
</dbReference>
<reference evidence="9" key="1">
    <citation type="submission" date="2016-10" db="EMBL/GenBank/DDBJ databases">
        <authorList>
            <person name="Varghese N."/>
            <person name="Submissions S."/>
        </authorList>
    </citation>
    <scope>NUCLEOTIDE SEQUENCE [LARGE SCALE GENOMIC DNA]</scope>
    <source>
        <strain evidence="9">DSM 25730</strain>
    </source>
</reference>
<dbReference type="EMBL" id="FOMI01000002">
    <property type="protein sequence ID" value="SFC95941.1"/>
    <property type="molecule type" value="Genomic_DNA"/>
</dbReference>
<evidence type="ECO:0000259" key="7">
    <source>
        <dbReference type="Pfam" id="PF16822"/>
    </source>
</evidence>
<feature type="domain" description="AlgX/AlgJ SGNH hydrolase-like" evidence="7">
    <location>
        <begin position="93"/>
        <end position="248"/>
    </location>
</feature>
<keyword evidence="5" id="KW-0574">Periplasm</keyword>
<evidence type="ECO:0000256" key="4">
    <source>
        <dbReference type="ARBA" id="ARBA00022729"/>
    </source>
</evidence>
<dbReference type="GO" id="GO:0042121">
    <property type="term" value="P:alginic acid biosynthetic process"/>
    <property type="evidence" value="ECO:0007669"/>
    <property type="project" value="UniProtKB-UniPathway"/>
</dbReference>
<evidence type="ECO:0000256" key="3">
    <source>
        <dbReference type="ARBA" id="ARBA00022679"/>
    </source>
</evidence>
<dbReference type="GO" id="GO:0016788">
    <property type="term" value="F:hydrolase activity, acting on ester bonds"/>
    <property type="evidence" value="ECO:0007669"/>
    <property type="project" value="UniProtKB-ARBA"/>
</dbReference>
<proteinExistence type="predicted"/>
<keyword evidence="6" id="KW-0016">Alginate biosynthesis</keyword>
<evidence type="ECO:0000256" key="1">
    <source>
        <dbReference type="ARBA" id="ARBA00004418"/>
    </source>
</evidence>
<dbReference type="InterPro" id="IPR031811">
    <property type="entry name" value="ALGX/ALGJ_SGNH-like"/>
</dbReference>
<comment type="subcellular location">
    <subcellularLocation>
        <location evidence="1">Periplasm</location>
    </subcellularLocation>
</comment>
<protein>
    <submittedName>
        <fullName evidence="8">SGNH hydrolase-like domain-containing protein, acetyltransferase AlgX</fullName>
    </submittedName>
</protein>